<organism evidence="3 4">
    <name type="scientific">Paludisphaera mucosa</name>
    <dbReference type="NCBI Taxonomy" id="3030827"/>
    <lineage>
        <taxon>Bacteria</taxon>
        <taxon>Pseudomonadati</taxon>
        <taxon>Planctomycetota</taxon>
        <taxon>Planctomycetia</taxon>
        <taxon>Isosphaerales</taxon>
        <taxon>Isosphaeraceae</taxon>
        <taxon>Paludisphaera</taxon>
    </lineage>
</organism>
<feature type="region of interest" description="Disordered" evidence="1">
    <location>
        <begin position="15"/>
        <end position="44"/>
    </location>
</feature>
<dbReference type="RefSeq" id="WP_277864851.1">
    <property type="nucleotide sequence ID" value="NZ_JARRAG010000009.1"/>
</dbReference>
<keyword evidence="4" id="KW-1185">Reference proteome</keyword>
<evidence type="ECO:0000256" key="1">
    <source>
        <dbReference type="SAM" id="MobiDB-lite"/>
    </source>
</evidence>
<name>A0ABT6FLS1_9BACT</name>
<feature type="compositionally biased region" description="Basic and acidic residues" evidence="1">
    <location>
        <begin position="15"/>
        <end position="25"/>
    </location>
</feature>
<evidence type="ECO:0000259" key="2">
    <source>
        <dbReference type="Pfam" id="PF20600"/>
    </source>
</evidence>
<dbReference type="InterPro" id="IPR046768">
    <property type="entry name" value="ExoX-like_C"/>
</dbReference>
<evidence type="ECO:0000313" key="3">
    <source>
        <dbReference type="EMBL" id="MDG3008532.1"/>
    </source>
</evidence>
<gene>
    <name evidence="3" type="ORF">PZE19_32605</name>
</gene>
<dbReference type="EMBL" id="JARRAG010000009">
    <property type="protein sequence ID" value="MDG3008532.1"/>
    <property type="molecule type" value="Genomic_DNA"/>
</dbReference>
<feature type="domain" description="Exodeoxyribonuclease X-like C-terminal" evidence="2">
    <location>
        <begin position="46"/>
        <end position="72"/>
    </location>
</feature>
<reference evidence="3 4" key="1">
    <citation type="submission" date="2023-03" db="EMBL/GenBank/DDBJ databases">
        <title>Paludisphaera mucosa sp. nov. a novel planctomycete from northern fen.</title>
        <authorList>
            <person name="Ivanova A."/>
        </authorList>
    </citation>
    <scope>NUCLEOTIDE SEQUENCE [LARGE SCALE GENOMIC DNA]</scope>
    <source>
        <strain evidence="3 4">Pla2</strain>
    </source>
</reference>
<accession>A0ABT6FLS1</accession>
<sequence length="93" mass="10363">MPCRCPKCGASLRVELDTPRDDRPKGGQTPPRPMTDGRAADFQMPFGKHKGRTLAQIADVDRDYLTWLADNVEPGSVQRAVRHFLQITSREAG</sequence>
<evidence type="ECO:0000313" key="4">
    <source>
        <dbReference type="Proteomes" id="UP001216907"/>
    </source>
</evidence>
<dbReference type="Proteomes" id="UP001216907">
    <property type="component" value="Unassembled WGS sequence"/>
</dbReference>
<dbReference type="Pfam" id="PF20600">
    <property type="entry name" value="ExoX-like_C"/>
    <property type="match status" value="1"/>
</dbReference>
<protein>
    <submittedName>
        <fullName evidence="3">DUF3820 family protein</fullName>
    </submittedName>
</protein>
<comment type="caution">
    <text evidence="3">The sequence shown here is derived from an EMBL/GenBank/DDBJ whole genome shotgun (WGS) entry which is preliminary data.</text>
</comment>
<proteinExistence type="predicted"/>